<evidence type="ECO:0000313" key="3">
    <source>
        <dbReference type="Proteomes" id="UP000807306"/>
    </source>
</evidence>
<dbReference type="Proteomes" id="UP000807306">
    <property type="component" value="Unassembled WGS sequence"/>
</dbReference>
<proteinExistence type="predicted"/>
<feature type="compositionally biased region" description="Basic and acidic residues" evidence="1">
    <location>
        <begin position="311"/>
        <end position="320"/>
    </location>
</feature>
<reference evidence="2" key="1">
    <citation type="submission" date="2020-11" db="EMBL/GenBank/DDBJ databases">
        <authorList>
            <consortium name="DOE Joint Genome Institute"/>
            <person name="Ahrendt S."/>
            <person name="Riley R."/>
            <person name="Andreopoulos W."/>
            <person name="Labutti K."/>
            <person name="Pangilinan J."/>
            <person name="Ruiz-Duenas F.J."/>
            <person name="Barrasa J.M."/>
            <person name="Sanchez-Garcia M."/>
            <person name="Camarero S."/>
            <person name="Miyauchi S."/>
            <person name="Serrano A."/>
            <person name="Linde D."/>
            <person name="Babiker R."/>
            <person name="Drula E."/>
            <person name="Ayuso-Fernandez I."/>
            <person name="Pacheco R."/>
            <person name="Padilla G."/>
            <person name="Ferreira P."/>
            <person name="Barriuso J."/>
            <person name="Kellner H."/>
            <person name="Castanera R."/>
            <person name="Alfaro M."/>
            <person name="Ramirez L."/>
            <person name="Pisabarro A.G."/>
            <person name="Kuo A."/>
            <person name="Tritt A."/>
            <person name="Lipzen A."/>
            <person name="He G."/>
            <person name="Yan M."/>
            <person name="Ng V."/>
            <person name="Cullen D."/>
            <person name="Martin F."/>
            <person name="Rosso M.-N."/>
            <person name="Henrissat B."/>
            <person name="Hibbett D."/>
            <person name="Martinez A.T."/>
            <person name="Grigoriev I.V."/>
        </authorList>
    </citation>
    <scope>NUCLEOTIDE SEQUENCE</scope>
    <source>
        <strain evidence="2">CBS 506.95</strain>
    </source>
</reference>
<feature type="compositionally biased region" description="Basic and acidic residues" evidence="1">
    <location>
        <begin position="257"/>
        <end position="300"/>
    </location>
</feature>
<accession>A0A9P6EMT2</accession>
<sequence>MPDNKAPTLETKTFRLEHSGGILECNDSFPSFSLLSKRPNQLWSSCFGEKGQWVINRGTGEYLVVDNSKAGMKIEIPYEWNMQNDGPSVRLQDVSQNIFLQSSQQKVAVSPLRDADSLFNITCVTQPVLSVGSENYLKSPEHTCVTNHVFNAVNALNAIIHILEHPDSTLPVDIMAIRFRNHLDLFKARGKEATQNLEFARETVASWFTVIGAKMDVAVNKKGSIEILKQIENPRLKGAEKQLEEVRVVHVKTKTDLKEQEKRFKNAQDNYESAKKHFDSAEEKEDLAKGSYDEAQRGGDPDEAASLGRIWSEKEADSKGAKAAKNSRKSELDHERGLLNTLKAHFAQELTDIAKLENDVQKAEIFADDGGDKIVGYQKHHETLTTLHGLLKDCREHLAETLRYNVGGGASLSGVRKMLKGVIDVLERGEDFKEPLKILDRAALEHLMARIPAIASHSTAGKLSN</sequence>
<comment type="caution">
    <text evidence="2">The sequence shown here is derived from an EMBL/GenBank/DDBJ whole genome shotgun (WGS) entry which is preliminary data.</text>
</comment>
<evidence type="ECO:0000256" key="1">
    <source>
        <dbReference type="SAM" id="MobiDB-lite"/>
    </source>
</evidence>
<dbReference type="EMBL" id="MU157834">
    <property type="protein sequence ID" value="KAF9531809.1"/>
    <property type="molecule type" value="Genomic_DNA"/>
</dbReference>
<protein>
    <submittedName>
        <fullName evidence="2">Uncharacterized protein</fullName>
    </submittedName>
</protein>
<feature type="region of interest" description="Disordered" evidence="1">
    <location>
        <begin position="257"/>
        <end position="333"/>
    </location>
</feature>
<evidence type="ECO:0000313" key="2">
    <source>
        <dbReference type="EMBL" id="KAF9531809.1"/>
    </source>
</evidence>
<gene>
    <name evidence="2" type="ORF">CPB83DRAFT_87947</name>
</gene>
<name>A0A9P6EMT2_9AGAR</name>
<dbReference type="AlphaFoldDB" id="A0A9P6EMT2"/>
<dbReference type="OrthoDB" id="3130513at2759"/>
<organism evidence="2 3">
    <name type="scientific">Crepidotus variabilis</name>
    <dbReference type="NCBI Taxonomy" id="179855"/>
    <lineage>
        <taxon>Eukaryota</taxon>
        <taxon>Fungi</taxon>
        <taxon>Dikarya</taxon>
        <taxon>Basidiomycota</taxon>
        <taxon>Agaricomycotina</taxon>
        <taxon>Agaricomycetes</taxon>
        <taxon>Agaricomycetidae</taxon>
        <taxon>Agaricales</taxon>
        <taxon>Agaricineae</taxon>
        <taxon>Crepidotaceae</taxon>
        <taxon>Crepidotus</taxon>
    </lineage>
</organism>
<keyword evidence="3" id="KW-1185">Reference proteome</keyword>